<dbReference type="AlphaFoldDB" id="A0A7J5ZS20"/>
<evidence type="ECO:0000313" key="3">
    <source>
        <dbReference type="Proteomes" id="UP000593565"/>
    </source>
</evidence>
<evidence type="ECO:0000256" key="1">
    <source>
        <dbReference type="SAM" id="MobiDB-lite"/>
    </source>
</evidence>
<sequence length="78" mass="8958">MPTGLETNCDSERMGLCFPPCQHHAALSRTTAGDKGFQSAEDKFEKKMDYRKQRQREIPLGGSNTRHFILKRSQMHYG</sequence>
<proteinExistence type="predicted"/>
<protein>
    <submittedName>
        <fullName evidence="2">Uncharacterized protein</fullName>
    </submittedName>
</protein>
<dbReference type="EMBL" id="JAAGNN010000026">
    <property type="protein sequence ID" value="KAF4072038.1"/>
    <property type="molecule type" value="Genomic_DNA"/>
</dbReference>
<comment type="caution">
    <text evidence="2">The sequence shown here is derived from an EMBL/GenBank/DDBJ whole genome shotgun (WGS) entry which is preliminary data.</text>
</comment>
<feature type="compositionally biased region" description="Basic residues" evidence="1">
    <location>
        <begin position="68"/>
        <end position="78"/>
    </location>
</feature>
<accession>A0A7J5ZS20</accession>
<keyword evidence="3" id="KW-1185">Reference proteome</keyword>
<gene>
    <name evidence="2" type="ORF">AMELA_G00269770</name>
</gene>
<reference evidence="2 3" key="1">
    <citation type="submission" date="2020-02" db="EMBL/GenBank/DDBJ databases">
        <title>A chromosome-scale genome assembly of the black bullhead catfish (Ameiurus melas).</title>
        <authorList>
            <person name="Wen M."/>
            <person name="Zham M."/>
            <person name="Cabau C."/>
            <person name="Klopp C."/>
            <person name="Donnadieu C."/>
            <person name="Roques C."/>
            <person name="Bouchez O."/>
            <person name="Lampietro C."/>
            <person name="Jouanno E."/>
            <person name="Herpin A."/>
            <person name="Louis A."/>
            <person name="Berthelot C."/>
            <person name="Parey E."/>
            <person name="Roest-Crollius H."/>
            <person name="Braasch I."/>
            <person name="Postlethwait J."/>
            <person name="Robinson-Rechavi M."/>
            <person name="Echchiki A."/>
            <person name="Begum T."/>
            <person name="Montfort J."/>
            <person name="Schartl M."/>
            <person name="Bobe J."/>
            <person name="Guiguen Y."/>
        </authorList>
    </citation>
    <scope>NUCLEOTIDE SEQUENCE [LARGE SCALE GENOMIC DNA]</scope>
    <source>
        <strain evidence="2">M_S1</strain>
        <tissue evidence="2">Blood</tissue>
    </source>
</reference>
<dbReference type="Proteomes" id="UP000593565">
    <property type="component" value="Unassembled WGS sequence"/>
</dbReference>
<feature type="region of interest" description="Disordered" evidence="1">
    <location>
        <begin position="57"/>
        <end position="78"/>
    </location>
</feature>
<evidence type="ECO:0000313" key="2">
    <source>
        <dbReference type="EMBL" id="KAF4072038.1"/>
    </source>
</evidence>
<organism evidence="2 3">
    <name type="scientific">Ameiurus melas</name>
    <name type="common">Black bullhead</name>
    <name type="synonym">Silurus melas</name>
    <dbReference type="NCBI Taxonomy" id="219545"/>
    <lineage>
        <taxon>Eukaryota</taxon>
        <taxon>Metazoa</taxon>
        <taxon>Chordata</taxon>
        <taxon>Craniata</taxon>
        <taxon>Vertebrata</taxon>
        <taxon>Euteleostomi</taxon>
        <taxon>Actinopterygii</taxon>
        <taxon>Neopterygii</taxon>
        <taxon>Teleostei</taxon>
        <taxon>Ostariophysi</taxon>
        <taxon>Siluriformes</taxon>
        <taxon>Ictaluridae</taxon>
        <taxon>Ameiurus</taxon>
    </lineage>
</organism>
<name>A0A7J5ZS20_AMEME</name>